<sequence length="72" mass="7717">GHIRGSLNVPYSQLFDQTNQGLKSNDELKKVFTDAGVNLSKPSIYSCQTGTTASALAFAAHILAQQSLSVYN</sequence>
<accession>A0A822CJJ0</accession>
<evidence type="ECO:0000313" key="5">
    <source>
        <dbReference type="Proteomes" id="UP000663848"/>
    </source>
</evidence>
<dbReference type="GO" id="GO:0005739">
    <property type="term" value="C:mitochondrion"/>
    <property type="evidence" value="ECO:0007669"/>
    <property type="project" value="TreeGrafter"/>
</dbReference>
<dbReference type="Proteomes" id="UP000663848">
    <property type="component" value="Unassembled WGS sequence"/>
</dbReference>
<protein>
    <recommendedName>
        <fullName evidence="3">Rhodanese domain-containing protein</fullName>
    </recommendedName>
</protein>
<evidence type="ECO:0000256" key="2">
    <source>
        <dbReference type="ARBA" id="ARBA00022737"/>
    </source>
</evidence>
<comment type="caution">
    <text evidence="4">The sequence shown here is derived from an EMBL/GenBank/DDBJ whole genome shotgun (WGS) entry which is preliminary data.</text>
</comment>
<proteinExistence type="predicted"/>
<dbReference type="InterPro" id="IPR045078">
    <property type="entry name" value="TST/MPST-like"/>
</dbReference>
<dbReference type="InterPro" id="IPR036873">
    <property type="entry name" value="Rhodanese-like_dom_sf"/>
</dbReference>
<evidence type="ECO:0000256" key="1">
    <source>
        <dbReference type="ARBA" id="ARBA00022679"/>
    </source>
</evidence>
<organism evidence="4 5">
    <name type="scientific">Rotaria socialis</name>
    <dbReference type="NCBI Taxonomy" id="392032"/>
    <lineage>
        <taxon>Eukaryota</taxon>
        <taxon>Metazoa</taxon>
        <taxon>Spiralia</taxon>
        <taxon>Gnathifera</taxon>
        <taxon>Rotifera</taxon>
        <taxon>Eurotatoria</taxon>
        <taxon>Bdelloidea</taxon>
        <taxon>Philodinida</taxon>
        <taxon>Philodinidae</taxon>
        <taxon>Rotaria</taxon>
    </lineage>
</organism>
<evidence type="ECO:0000259" key="3">
    <source>
        <dbReference type="PROSITE" id="PS50206"/>
    </source>
</evidence>
<evidence type="ECO:0000313" key="4">
    <source>
        <dbReference type="EMBL" id="CAF5045433.1"/>
    </source>
</evidence>
<feature type="domain" description="Rhodanese" evidence="3">
    <location>
        <begin position="1"/>
        <end position="61"/>
    </location>
</feature>
<keyword evidence="1" id="KW-0808">Transferase</keyword>
<reference evidence="4" key="1">
    <citation type="submission" date="2021-02" db="EMBL/GenBank/DDBJ databases">
        <authorList>
            <person name="Nowell W R."/>
        </authorList>
    </citation>
    <scope>NUCLEOTIDE SEQUENCE</scope>
</reference>
<dbReference type="EMBL" id="CAJOBR010048677">
    <property type="protein sequence ID" value="CAF5045433.1"/>
    <property type="molecule type" value="Genomic_DNA"/>
</dbReference>
<dbReference type="InterPro" id="IPR001763">
    <property type="entry name" value="Rhodanese-like_dom"/>
</dbReference>
<dbReference type="SUPFAM" id="SSF52821">
    <property type="entry name" value="Rhodanese/Cell cycle control phosphatase"/>
    <property type="match status" value="1"/>
</dbReference>
<keyword evidence="2" id="KW-0677">Repeat</keyword>
<name>A0A822CJJ0_9BILA</name>
<dbReference type="Gene3D" id="3.40.250.10">
    <property type="entry name" value="Rhodanese-like domain"/>
    <property type="match status" value="1"/>
</dbReference>
<dbReference type="GO" id="GO:0004792">
    <property type="term" value="F:thiosulfate-cyanide sulfurtransferase activity"/>
    <property type="evidence" value="ECO:0007669"/>
    <property type="project" value="TreeGrafter"/>
</dbReference>
<dbReference type="PROSITE" id="PS50206">
    <property type="entry name" value="RHODANESE_3"/>
    <property type="match status" value="1"/>
</dbReference>
<dbReference type="PANTHER" id="PTHR11364">
    <property type="entry name" value="THIOSULFATE SULFERTANSFERASE"/>
    <property type="match status" value="1"/>
</dbReference>
<dbReference type="AlphaFoldDB" id="A0A822CJJ0"/>
<dbReference type="PANTHER" id="PTHR11364:SF27">
    <property type="entry name" value="SULFURTRANSFERASE"/>
    <property type="match status" value="1"/>
</dbReference>
<feature type="non-terminal residue" evidence="4">
    <location>
        <position position="72"/>
    </location>
</feature>
<gene>
    <name evidence="4" type="ORF">QYT958_LOCUS41697</name>
</gene>
<feature type="non-terminal residue" evidence="4">
    <location>
        <position position="1"/>
    </location>
</feature>